<dbReference type="EC" id="5.6.1.1" evidence="8"/>
<organism evidence="12">
    <name type="scientific">Thrips palmi</name>
    <name type="common">Melon thrips</name>
    <dbReference type="NCBI Taxonomy" id="161013"/>
    <lineage>
        <taxon>Eukaryota</taxon>
        <taxon>Metazoa</taxon>
        <taxon>Ecdysozoa</taxon>
        <taxon>Arthropoda</taxon>
        <taxon>Hexapoda</taxon>
        <taxon>Insecta</taxon>
        <taxon>Pterygota</taxon>
        <taxon>Neoptera</taxon>
        <taxon>Paraneoptera</taxon>
        <taxon>Thysanoptera</taxon>
        <taxon>Terebrantia</taxon>
        <taxon>Thripoidea</taxon>
        <taxon>Thripidae</taxon>
        <taxon>Thrips</taxon>
    </lineage>
</organism>
<keyword evidence="5 8" id="KW-0067">ATP-binding</keyword>
<dbReference type="PANTHER" id="PTHR23074">
    <property type="entry name" value="AAA DOMAIN-CONTAINING"/>
    <property type="match status" value="1"/>
</dbReference>
<dbReference type="GO" id="GO:0000922">
    <property type="term" value="C:spindle pole"/>
    <property type="evidence" value="ECO:0007669"/>
    <property type="project" value="UniProtKB-SubCell"/>
</dbReference>
<name>A0A6P9A331_THRPL</name>
<dbReference type="PANTHER" id="PTHR23074:SF78">
    <property type="entry name" value="KATANIN P60 ATPASE-CONTAINING SUBUNIT A-LIKE 2"/>
    <property type="match status" value="1"/>
</dbReference>
<dbReference type="Proteomes" id="UP000515158">
    <property type="component" value="Unplaced"/>
</dbReference>
<keyword evidence="4 8" id="KW-0547">Nucleotide-binding</keyword>
<dbReference type="Gene3D" id="1.10.8.60">
    <property type="match status" value="1"/>
</dbReference>
<dbReference type="GO" id="GO:0008017">
    <property type="term" value="F:microtubule binding"/>
    <property type="evidence" value="ECO:0007669"/>
    <property type="project" value="UniProtKB-UniRule"/>
</dbReference>
<gene>
    <name evidence="12" type="primary">LOC117651335</name>
    <name evidence="8" type="synonym">KATNAL2</name>
</gene>
<dbReference type="InterPro" id="IPR027497">
    <property type="entry name" value="Katanin_p60_AL2"/>
</dbReference>
<protein>
    <recommendedName>
        <fullName evidence="8">Katanin p60 ATPase-containing subunit A-like 2</fullName>
        <shortName evidence="8">Katanin p60 subunit A-like 2</shortName>
        <ecNumber evidence="8">5.6.1.1</ecNumber>
    </recommendedName>
    <alternativeName>
        <fullName evidence="8">p60 katanin-like 2</fullName>
    </alternativeName>
</protein>
<dbReference type="GO" id="GO:0005524">
    <property type="term" value="F:ATP binding"/>
    <property type="evidence" value="ECO:0007669"/>
    <property type="project" value="UniProtKB-KW"/>
</dbReference>
<evidence type="ECO:0000256" key="6">
    <source>
        <dbReference type="ARBA" id="ARBA00023212"/>
    </source>
</evidence>
<dbReference type="SUPFAM" id="SSF52540">
    <property type="entry name" value="P-loop containing nucleoside triphosphate hydrolases"/>
    <property type="match status" value="1"/>
</dbReference>
<keyword evidence="3 8" id="KW-0493">Microtubule</keyword>
<evidence type="ECO:0000256" key="1">
    <source>
        <dbReference type="ARBA" id="ARBA00004647"/>
    </source>
</evidence>
<comment type="function">
    <text evidence="8">Severs microtubules in vitro in an ATP-dependent manner. This activity may promote rapid reorganization of cellular microtubule arrays.</text>
</comment>
<dbReference type="InterPro" id="IPR003960">
    <property type="entry name" value="ATPase_AAA_CS"/>
</dbReference>
<evidence type="ECO:0000256" key="2">
    <source>
        <dbReference type="ARBA" id="ARBA00022490"/>
    </source>
</evidence>
<dbReference type="GO" id="GO:0016887">
    <property type="term" value="F:ATP hydrolysis activity"/>
    <property type="evidence" value="ECO:0007669"/>
    <property type="project" value="InterPro"/>
</dbReference>
<evidence type="ECO:0000256" key="9">
    <source>
        <dbReference type="SAM" id="MobiDB-lite"/>
    </source>
</evidence>
<keyword evidence="2 8" id="KW-0963">Cytoplasm</keyword>
<dbReference type="InterPro" id="IPR006594">
    <property type="entry name" value="LisH"/>
</dbReference>
<dbReference type="InterPro" id="IPR003959">
    <property type="entry name" value="ATPase_AAA_core"/>
</dbReference>
<dbReference type="HAMAP" id="MF_03025">
    <property type="entry name" value="Katanin_p60_AL2"/>
    <property type="match status" value="1"/>
</dbReference>
<sequence length="500" mass="55428">MCSELTYNSVRIAHQVREHEEKKSSERKKHLLCIVMQYLRDEGYLESARLTAKESGLGDQYEVCDNIDLPTIVKEFEDYYYVRFQKHPKLCKKSENLSDAANGPTRVQPRRKAIVKKTSSDAASSQSASNGCPGGGPSPPFAEPLELTVVPYPQAGPAASKAEGGDDAQVSSPERLLRPLGSLSKDPEWRQFAEIISKDIFMHNPNVRWTDIKGLQEAKRLLREAVVYPTKYPELFSGILAPWKGLLLYGPSGTGKTLLAKAVATECGTTFFNVSASTLVSKWRGDSEKLVRVLFELARLHAPATVFLDEVDALASRRGLAGEHEASRRLQAELLVQLDGLNGHAENVFLLVTSNLPWDLDEALLRRLEKRILVDLPDQDAREQILRHYLPPSPAPAPRPRGPPRPALGPAMHCQLDYAQLAQETTAYSGADLRLVCKEAAMQAVRSVFSHLESGRPDYSTLQLDVVTTDSVRSALAKTKPCGARNAERYRSWQQQFGAS</sequence>
<accession>A0A6P9A331</accession>
<feature type="compositionally biased region" description="Low complexity" evidence="9">
    <location>
        <begin position="120"/>
        <end position="131"/>
    </location>
</feature>
<comment type="subcellular location">
    <subcellularLocation>
        <location evidence="1 8">Cytoplasm</location>
        <location evidence="1 8">Cytoskeleton</location>
        <location evidence="1 8">Spindle pole</location>
    </subcellularLocation>
    <subcellularLocation>
        <location evidence="8">Cytoplasm</location>
        <location evidence="8">Cytoskeleton</location>
    </subcellularLocation>
    <subcellularLocation>
        <location evidence="8">Cytoplasm</location>
    </subcellularLocation>
    <subcellularLocation>
        <location evidence="8">Cytoplasm</location>
        <location evidence="8">Cytoskeleton</location>
        <location evidence="8">Spindle</location>
    </subcellularLocation>
    <text evidence="8">Localizes within the cytoplasm, partially overlapping with microtubules in interphase and to the mitotic spindle and spindle poles during mitosis.</text>
</comment>
<evidence type="ECO:0000313" key="12">
    <source>
        <dbReference type="RefSeq" id="XP_034251151.1"/>
    </source>
</evidence>
<dbReference type="OrthoDB" id="191529at2759"/>
<keyword evidence="11" id="KW-1185">Reference proteome</keyword>
<comment type="similarity">
    <text evidence="8">Belongs to the AAA ATPase family. Katanin p60 subunit A1 subfamily. A-like 2 sub-subfamily.</text>
</comment>
<dbReference type="Gene3D" id="3.40.50.300">
    <property type="entry name" value="P-loop containing nucleotide triphosphate hydrolases"/>
    <property type="match status" value="1"/>
</dbReference>
<dbReference type="PROSITE" id="PS00674">
    <property type="entry name" value="AAA"/>
    <property type="match status" value="1"/>
</dbReference>
<keyword evidence="6 8" id="KW-0206">Cytoskeleton</keyword>
<dbReference type="AlphaFoldDB" id="A0A6P9A331"/>
<dbReference type="GO" id="GO:0008568">
    <property type="term" value="F:microtubule severing ATPase activity"/>
    <property type="evidence" value="ECO:0007669"/>
    <property type="project" value="UniProtKB-EC"/>
</dbReference>
<dbReference type="GO" id="GO:0005737">
    <property type="term" value="C:cytoplasm"/>
    <property type="evidence" value="ECO:0007669"/>
    <property type="project" value="UniProtKB-SubCell"/>
</dbReference>
<dbReference type="RefSeq" id="XP_034251151.1">
    <property type="nucleotide sequence ID" value="XM_034395260.1"/>
</dbReference>
<dbReference type="InterPro" id="IPR003593">
    <property type="entry name" value="AAA+_ATPase"/>
</dbReference>
<dbReference type="InterPro" id="IPR050304">
    <property type="entry name" value="MT-severing_AAA_ATPase"/>
</dbReference>
<comment type="catalytic activity">
    <reaction evidence="8">
        <text>n ATP + n H2O + a microtubule = n ADP + n phosphate + (n+1) alpha/beta tubulin heterodimers.</text>
        <dbReference type="EC" id="5.6.1.1"/>
    </reaction>
</comment>
<dbReference type="PROSITE" id="PS50896">
    <property type="entry name" value="LISH"/>
    <property type="match status" value="1"/>
</dbReference>
<dbReference type="SMART" id="SM00382">
    <property type="entry name" value="AAA"/>
    <property type="match status" value="1"/>
</dbReference>
<proteinExistence type="inferred from homology"/>
<dbReference type="KEGG" id="tpal:117651335"/>
<feature type="domain" description="AAA+ ATPase" evidence="10">
    <location>
        <begin position="242"/>
        <end position="378"/>
    </location>
</feature>
<dbReference type="GO" id="GO:0051013">
    <property type="term" value="P:microtubule severing"/>
    <property type="evidence" value="ECO:0007669"/>
    <property type="project" value="UniProtKB-UniRule"/>
</dbReference>
<dbReference type="PRINTS" id="PR00300">
    <property type="entry name" value="CLPPROTEASEA"/>
</dbReference>
<dbReference type="FunFam" id="3.40.50.300:FF:000159">
    <property type="entry name" value="Katanin p60 ATPase-containing subunit A1"/>
    <property type="match status" value="1"/>
</dbReference>
<evidence type="ECO:0000256" key="4">
    <source>
        <dbReference type="ARBA" id="ARBA00022741"/>
    </source>
</evidence>
<dbReference type="Pfam" id="PF17862">
    <property type="entry name" value="AAA_lid_3"/>
    <property type="match status" value="1"/>
</dbReference>
<evidence type="ECO:0000256" key="8">
    <source>
        <dbReference type="HAMAP-Rule" id="MF_03025"/>
    </source>
</evidence>
<evidence type="ECO:0000259" key="10">
    <source>
        <dbReference type="SMART" id="SM00382"/>
    </source>
</evidence>
<feature type="region of interest" description="Disordered" evidence="9">
    <location>
        <begin position="95"/>
        <end position="144"/>
    </location>
</feature>
<reference evidence="12" key="1">
    <citation type="submission" date="2025-08" db="UniProtKB">
        <authorList>
            <consortium name="RefSeq"/>
        </authorList>
    </citation>
    <scope>IDENTIFICATION</scope>
    <source>
        <tissue evidence="12">Total insect</tissue>
    </source>
</reference>
<dbReference type="InParanoid" id="A0A6P9A331"/>
<evidence type="ECO:0000256" key="3">
    <source>
        <dbReference type="ARBA" id="ARBA00022701"/>
    </source>
</evidence>
<dbReference type="Pfam" id="PF00004">
    <property type="entry name" value="AAA"/>
    <property type="match status" value="1"/>
</dbReference>
<evidence type="ECO:0000313" key="11">
    <source>
        <dbReference type="Proteomes" id="UP000515158"/>
    </source>
</evidence>
<dbReference type="InterPro" id="IPR001270">
    <property type="entry name" value="ClpA/B"/>
</dbReference>
<evidence type="ECO:0000256" key="7">
    <source>
        <dbReference type="ARBA" id="ARBA00023235"/>
    </source>
</evidence>
<evidence type="ECO:0000256" key="5">
    <source>
        <dbReference type="ARBA" id="ARBA00022840"/>
    </source>
</evidence>
<comment type="caution">
    <text evidence="8">Lacks conserved residue(s) required for the propagation of feature annotation.</text>
</comment>
<dbReference type="GO" id="GO:0005874">
    <property type="term" value="C:microtubule"/>
    <property type="evidence" value="ECO:0007669"/>
    <property type="project" value="UniProtKB-KW"/>
</dbReference>
<dbReference type="InterPro" id="IPR027417">
    <property type="entry name" value="P-loop_NTPase"/>
</dbReference>
<dbReference type="InterPro" id="IPR041569">
    <property type="entry name" value="AAA_lid_3"/>
</dbReference>
<dbReference type="GeneID" id="117651335"/>
<keyword evidence="7 8" id="KW-0413">Isomerase</keyword>